<evidence type="ECO:0000259" key="3">
    <source>
        <dbReference type="PROSITE" id="PS51186"/>
    </source>
</evidence>
<keyword evidence="2" id="KW-0012">Acyltransferase</keyword>
<accession>A0A4Q9EJD4</accession>
<reference evidence="4 5" key="1">
    <citation type="submission" date="2019-02" db="EMBL/GenBank/DDBJ databases">
        <title>Comparative genomic analysis of the Hafnia genus genomes.</title>
        <authorList>
            <person name="Zhiqiu Y."/>
            <person name="Chao Y."/>
            <person name="Yuhui D."/>
            <person name="Di H."/>
            <person name="Bin L."/>
        </authorList>
    </citation>
    <scope>NUCLEOTIDE SEQUENCE [LARGE SCALE GENOMIC DNA]</scope>
    <source>
        <strain evidence="4 5">PCM_1194</strain>
    </source>
</reference>
<dbReference type="GO" id="GO:0016747">
    <property type="term" value="F:acyltransferase activity, transferring groups other than amino-acyl groups"/>
    <property type="evidence" value="ECO:0007669"/>
    <property type="project" value="InterPro"/>
</dbReference>
<dbReference type="InterPro" id="IPR050832">
    <property type="entry name" value="Bact_Acetyltransf"/>
</dbReference>
<dbReference type="AlphaFoldDB" id="A0A4Q9EJD4"/>
<organism evidence="4 5">
    <name type="scientific">Hafnia paralvei</name>
    <dbReference type="NCBI Taxonomy" id="546367"/>
    <lineage>
        <taxon>Bacteria</taxon>
        <taxon>Pseudomonadati</taxon>
        <taxon>Pseudomonadota</taxon>
        <taxon>Gammaproteobacteria</taxon>
        <taxon>Enterobacterales</taxon>
        <taxon>Hafniaceae</taxon>
        <taxon>Hafnia</taxon>
    </lineage>
</organism>
<gene>
    <name evidence="4" type="ORF">EYY89_11320</name>
</gene>
<dbReference type="SUPFAM" id="SSF55729">
    <property type="entry name" value="Acyl-CoA N-acyltransferases (Nat)"/>
    <property type="match status" value="1"/>
</dbReference>
<sequence length="217" mass="24393">MYIETYLVLYFNTKMVIACCRLHGKQIEVEKYRMSKLVTIRRASGCDAETLGVVGPAAYAATYHYLWNDCVALAHQLNTFSKSAFLALLQRPDTRVWVAEIAGEIVGFLTMIVNSKNPITHDASGAEIPRIYLLPGSQKMGIGMQLLNTAQEHAIELKLTHMWLDVMESATAARKAYYKWGFSEIGRKDFPHKVKADLSKMIVLSIKLNAKGNITFM</sequence>
<evidence type="ECO:0000256" key="1">
    <source>
        <dbReference type="ARBA" id="ARBA00022679"/>
    </source>
</evidence>
<dbReference type="EMBL" id="SITD01000058">
    <property type="protein sequence ID" value="TBM25852.1"/>
    <property type="molecule type" value="Genomic_DNA"/>
</dbReference>
<comment type="caution">
    <text evidence="4">The sequence shown here is derived from an EMBL/GenBank/DDBJ whole genome shotgun (WGS) entry which is preliminary data.</text>
</comment>
<proteinExistence type="predicted"/>
<feature type="domain" description="N-acetyltransferase" evidence="3">
    <location>
        <begin position="57"/>
        <end position="209"/>
    </location>
</feature>
<evidence type="ECO:0000256" key="2">
    <source>
        <dbReference type="ARBA" id="ARBA00023315"/>
    </source>
</evidence>
<dbReference type="Proteomes" id="UP000293380">
    <property type="component" value="Unassembled WGS sequence"/>
</dbReference>
<dbReference type="CDD" id="cd04301">
    <property type="entry name" value="NAT_SF"/>
    <property type="match status" value="1"/>
</dbReference>
<dbReference type="Pfam" id="PF00583">
    <property type="entry name" value="Acetyltransf_1"/>
    <property type="match status" value="1"/>
</dbReference>
<dbReference type="PANTHER" id="PTHR43877">
    <property type="entry name" value="AMINOALKYLPHOSPHONATE N-ACETYLTRANSFERASE-RELATED-RELATED"/>
    <property type="match status" value="1"/>
</dbReference>
<dbReference type="InterPro" id="IPR000182">
    <property type="entry name" value="GNAT_dom"/>
</dbReference>
<evidence type="ECO:0000313" key="5">
    <source>
        <dbReference type="Proteomes" id="UP000293380"/>
    </source>
</evidence>
<dbReference type="InterPro" id="IPR016181">
    <property type="entry name" value="Acyl_CoA_acyltransferase"/>
</dbReference>
<protein>
    <submittedName>
        <fullName evidence="4">GNAT family N-acetyltransferase</fullName>
    </submittedName>
</protein>
<dbReference type="PROSITE" id="PS51186">
    <property type="entry name" value="GNAT"/>
    <property type="match status" value="1"/>
</dbReference>
<name>A0A4Q9EJD4_9GAMM</name>
<keyword evidence="1 4" id="KW-0808">Transferase</keyword>
<evidence type="ECO:0000313" key="4">
    <source>
        <dbReference type="EMBL" id="TBM25852.1"/>
    </source>
</evidence>
<dbReference type="Gene3D" id="3.40.630.30">
    <property type="match status" value="1"/>
</dbReference>